<dbReference type="OrthoDB" id="2615105at2759"/>
<name>A0A4Y7PI81_9AGAM</name>
<feature type="non-terminal residue" evidence="1">
    <location>
        <position position="57"/>
    </location>
</feature>
<organism evidence="1 2">
    <name type="scientific">Rickenella mellea</name>
    <dbReference type="NCBI Taxonomy" id="50990"/>
    <lineage>
        <taxon>Eukaryota</taxon>
        <taxon>Fungi</taxon>
        <taxon>Dikarya</taxon>
        <taxon>Basidiomycota</taxon>
        <taxon>Agaricomycotina</taxon>
        <taxon>Agaricomycetes</taxon>
        <taxon>Hymenochaetales</taxon>
        <taxon>Rickenellaceae</taxon>
        <taxon>Rickenella</taxon>
    </lineage>
</organism>
<keyword evidence="2" id="KW-1185">Reference proteome</keyword>
<feature type="non-terminal residue" evidence="1">
    <location>
        <position position="1"/>
    </location>
</feature>
<dbReference type="AlphaFoldDB" id="A0A4Y7PI81"/>
<protein>
    <submittedName>
        <fullName evidence="1">Uncharacterized protein</fullName>
    </submittedName>
</protein>
<proteinExistence type="predicted"/>
<dbReference type="EMBL" id="ML170364">
    <property type="protein sequence ID" value="TDL14249.1"/>
    <property type="molecule type" value="Genomic_DNA"/>
</dbReference>
<accession>A0A4Y7PI81</accession>
<reference evidence="1 2" key="1">
    <citation type="submission" date="2018-06" db="EMBL/GenBank/DDBJ databases">
        <title>A transcriptomic atlas of mushroom development highlights an independent origin of complex multicellularity.</title>
        <authorList>
            <consortium name="DOE Joint Genome Institute"/>
            <person name="Krizsan K."/>
            <person name="Almasi E."/>
            <person name="Merenyi Z."/>
            <person name="Sahu N."/>
            <person name="Viragh M."/>
            <person name="Koszo T."/>
            <person name="Mondo S."/>
            <person name="Kiss B."/>
            <person name="Balint B."/>
            <person name="Kues U."/>
            <person name="Barry K."/>
            <person name="Hegedus J.C."/>
            <person name="Henrissat B."/>
            <person name="Johnson J."/>
            <person name="Lipzen A."/>
            <person name="Ohm R."/>
            <person name="Nagy I."/>
            <person name="Pangilinan J."/>
            <person name="Yan J."/>
            <person name="Xiong Y."/>
            <person name="Grigoriev I.V."/>
            <person name="Hibbett D.S."/>
            <person name="Nagy L.G."/>
        </authorList>
    </citation>
    <scope>NUCLEOTIDE SEQUENCE [LARGE SCALE GENOMIC DNA]</scope>
    <source>
        <strain evidence="1 2">SZMC22713</strain>
    </source>
</reference>
<evidence type="ECO:0000313" key="2">
    <source>
        <dbReference type="Proteomes" id="UP000294933"/>
    </source>
</evidence>
<dbReference type="STRING" id="50990.A0A4Y7PI81"/>
<dbReference type="VEuPathDB" id="FungiDB:BD410DRAFT_706515"/>
<gene>
    <name evidence="1" type="ORF">BD410DRAFT_706515</name>
</gene>
<dbReference type="Proteomes" id="UP000294933">
    <property type="component" value="Unassembled WGS sequence"/>
</dbReference>
<evidence type="ECO:0000313" key="1">
    <source>
        <dbReference type="EMBL" id="TDL14249.1"/>
    </source>
</evidence>
<sequence>QNGWIVTPSGEYLFWVPPWNRTGLLRPRTKLVIGERPTKIDFTNFKCGTSWEQCYTP</sequence>